<dbReference type="NCBIfam" id="TIGR00755">
    <property type="entry name" value="ksgA"/>
    <property type="match status" value="1"/>
</dbReference>
<dbReference type="PANTHER" id="PTHR11727">
    <property type="entry name" value="DIMETHYLADENOSINE TRANSFERASE"/>
    <property type="match status" value="1"/>
</dbReference>
<dbReference type="SUPFAM" id="SSF53335">
    <property type="entry name" value="S-adenosyl-L-methionine-dependent methyltransferases"/>
    <property type="match status" value="1"/>
</dbReference>
<dbReference type="HOGENOM" id="CLU_041220_7_0_1"/>
<evidence type="ECO:0000256" key="1">
    <source>
        <dbReference type="ARBA" id="ARBA00004173"/>
    </source>
</evidence>
<keyword evidence="5 11" id="KW-0949">S-adenosyl-L-methionine</keyword>
<evidence type="ECO:0000256" key="8">
    <source>
        <dbReference type="ARBA" id="ARBA00023015"/>
    </source>
</evidence>
<feature type="binding site" evidence="11">
    <location>
        <position position="29"/>
    </location>
    <ligand>
        <name>S-adenosyl-L-methionine</name>
        <dbReference type="ChEBI" id="CHEBI:59789"/>
    </ligand>
</feature>
<keyword evidence="4 11" id="KW-0808">Transferase</keyword>
<evidence type="ECO:0000259" key="13">
    <source>
        <dbReference type="SMART" id="SM00650"/>
    </source>
</evidence>
<dbReference type="InterPro" id="IPR023165">
    <property type="entry name" value="rRNA_Ade_diMease-like_C"/>
</dbReference>
<dbReference type="OMA" id="RIEQPFK"/>
<keyword evidence="2 12" id="KW-0698">rRNA processing</keyword>
<evidence type="ECO:0000256" key="10">
    <source>
        <dbReference type="ARBA" id="ARBA00023163"/>
    </source>
</evidence>
<dbReference type="InterPro" id="IPR011530">
    <property type="entry name" value="rRNA_adenine_dimethylase"/>
</dbReference>
<feature type="binding site" evidence="11">
    <location>
        <position position="104"/>
    </location>
    <ligand>
        <name>S-adenosyl-L-methionine</name>
        <dbReference type="ChEBI" id="CHEBI:59789"/>
    </ligand>
</feature>
<keyword evidence="10" id="KW-0804">Transcription</keyword>
<dbReference type="EC" id="2.1.1.-" evidence="12"/>
<keyword evidence="7" id="KW-0809">Transit peptide</keyword>
<evidence type="ECO:0000256" key="7">
    <source>
        <dbReference type="ARBA" id="ARBA00022946"/>
    </source>
</evidence>
<keyword evidence="3 11" id="KW-0489">Methyltransferase</keyword>
<evidence type="ECO:0000256" key="3">
    <source>
        <dbReference type="ARBA" id="ARBA00022603"/>
    </source>
</evidence>
<dbReference type="GeneID" id="8234826"/>
<dbReference type="Proteomes" id="UP000009046">
    <property type="component" value="Unassembled WGS sequence"/>
</dbReference>
<evidence type="ECO:0000313" key="14">
    <source>
        <dbReference type="EMBL" id="EEB19307.1"/>
    </source>
</evidence>
<dbReference type="FunFam" id="3.40.50.150:FF:000109">
    <property type="entry name" value="rRNA adenine N(6)-methyltransferase"/>
    <property type="match status" value="1"/>
</dbReference>
<dbReference type="Gene3D" id="3.40.50.150">
    <property type="entry name" value="Vaccinia Virus protein VP39"/>
    <property type="match status" value="1"/>
</dbReference>
<reference evidence="15" key="3">
    <citation type="submission" date="2021-02" db="UniProtKB">
        <authorList>
            <consortium name="EnsemblMetazoa"/>
        </authorList>
    </citation>
    <scope>IDENTIFICATION</scope>
    <source>
        <strain evidence="15">USDA</strain>
    </source>
</reference>
<name>E0W102_PEDHC</name>
<protein>
    <recommendedName>
        <fullName evidence="12">rRNA adenine N(6)-methyltransferase</fullName>
        <ecNumber evidence="12">2.1.1.-</ecNumber>
    </recommendedName>
</protein>
<keyword evidence="8" id="KW-0805">Transcription regulation</keyword>
<evidence type="ECO:0000313" key="16">
    <source>
        <dbReference type="Proteomes" id="UP000009046"/>
    </source>
</evidence>
<dbReference type="GO" id="GO:0005759">
    <property type="term" value="C:mitochondrial matrix"/>
    <property type="evidence" value="ECO:0007669"/>
    <property type="project" value="TreeGrafter"/>
</dbReference>
<dbReference type="AlphaFoldDB" id="E0W102"/>
<dbReference type="GO" id="GO:0000179">
    <property type="term" value="F:rRNA (adenine-N6,N6-)-dimethyltransferase activity"/>
    <property type="evidence" value="ECO:0007669"/>
    <property type="project" value="UniProtKB-UniRule"/>
</dbReference>
<dbReference type="VEuPathDB" id="VectorBase:PHUM566020"/>
<dbReference type="InterPro" id="IPR020598">
    <property type="entry name" value="rRNA_Ade_methylase_Trfase_N"/>
</dbReference>
<reference evidence="14" key="1">
    <citation type="submission" date="2007-04" db="EMBL/GenBank/DDBJ databases">
        <title>Annotation of Pediculus humanus corporis strain USDA.</title>
        <authorList>
            <person name="Kirkness E."/>
            <person name="Hannick L."/>
            <person name="Hass B."/>
            <person name="Bruggner R."/>
            <person name="Lawson D."/>
            <person name="Bidwell S."/>
            <person name="Joardar V."/>
            <person name="Caler E."/>
            <person name="Walenz B."/>
            <person name="Inman J."/>
            <person name="Schobel S."/>
            <person name="Galinsky K."/>
            <person name="Amedeo P."/>
            <person name="Strausberg R."/>
        </authorList>
    </citation>
    <scope>NUCLEOTIDE SEQUENCE</scope>
    <source>
        <strain evidence="14">USDA</strain>
    </source>
</reference>
<proteinExistence type="inferred from homology"/>
<keyword evidence="9" id="KW-0496">Mitochondrion</keyword>
<gene>
    <name evidence="15" type="primary">8234826</name>
    <name evidence="14" type="ORF">Phum_PHUM566020</name>
</gene>
<comment type="subcellular location">
    <subcellularLocation>
        <location evidence="1">Mitochondrion</location>
    </subcellularLocation>
</comment>
<dbReference type="KEGG" id="phu:Phum_PHUM566020"/>
<evidence type="ECO:0000313" key="15">
    <source>
        <dbReference type="EnsemblMetazoa" id="PHUM566020-PA"/>
    </source>
</evidence>
<evidence type="ECO:0000256" key="4">
    <source>
        <dbReference type="ARBA" id="ARBA00022679"/>
    </source>
</evidence>
<feature type="binding site" evidence="11">
    <location>
        <position position="78"/>
    </location>
    <ligand>
        <name>S-adenosyl-L-methionine</name>
        <dbReference type="ChEBI" id="CHEBI:59789"/>
    </ligand>
</feature>
<dbReference type="InterPro" id="IPR029063">
    <property type="entry name" value="SAM-dependent_MTases_sf"/>
</dbReference>
<dbReference type="GO" id="GO:0003723">
    <property type="term" value="F:RNA binding"/>
    <property type="evidence" value="ECO:0007669"/>
    <property type="project" value="UniProtKB-UniRule"/>
</dbReference>
<organism>
    <name type="scientific">Pediculus humanus subsp. corporis</name>
    <name type="common">Body louse</name>
    <dbReference type="NCBI Taxonomy" id="121224"/>
    <lineage>
        <taxon>Eukaryota</taxon>
        <taxon>Metazoa</taxon>
        <taxon>Ecdysozoa</taxon>
        <taxon>Arthropoda</taxon>
        <taxon>Hexapoda</taxon>
        <taxon>Insecta</taxon>
        <taxon>Pterygota</taxon>
        <taxon>Neoptera</taxon>
        <taxon>Paraneoptera</taxon>
        <taxon>Psocodea</taxon>
        <taxon>Troctomorpha</taxon>
        <taxon>Phthiraptera</taxon>
        <taxon>Anoplura</taxon>
        <taxon>Pediculidae</taxon>
        <taxon>Pediculus</taxon>
    </lineage>
</organism>
<dbReference type="RefSeq" id="XP_002432045.1">
    <property type="nucleotide sequence ID" value="XM_002432000.1"/>
</dbReference>
<dbReference type="Pfam" id="PF00398">
    <property type="entry name" value="RrnaAD"/>
    <property type="match status" value="1"/>
</dbReference>
<dbReference type="Gene3D" id="1.10.8.100">
    <property type="entry name" value="Ribosomal RNA adenine dimethylase-like, domain 2"/>
    <property type="match status" value="1"/>
</dbReference>
<comment type="similarity">
    <text evidence="11 12">Belongs to the class I-like SAM-binding methyltransferase superfamily. rRNA adenine N(6)-methyltransferase family.</text>
</comment>
<keyword evidence="16" id="KW-1185">Reference proteome</keyword>
<dbReference type="EnsemblMetazoa" id="PHUM566020-RA">
    <property type="protein sequence ID" value="PHUM566020-PA"/>
    <property type="gene ID" value="PHUM566020"/>
</dbReference>
<dbReference type="STRING" id="121224.E0W102"/>
<keyword evidence="6 11" id="KW-0694">RNA-binding</keyword>
<dbReference type="eggNOG" id="KOG0821">
    <property type="taxonomic scope" value="Eukaryota"/>
</dbReference>
<feature type="binding site" evidence="11">
    <location>
        <position position="31"/>
    </location>
    <ligand>
        <name>S-adenosyl-L-methionine</name>
        <dbReference type="ChEBI" id="CHEBI:59789"/>
    </ligand>
</feature>
<dbReference type="InParanoid" id="E0W102"/>
<evidence type="ECO:0000256" key="12">
    <source>
        <dbReference type="RuleBase" id="RU362106"/>
    </source>
</evidence>
<accession>E0W102</accession>
<feature type="binding site" evidence="11">
    <location>
        <position position="56"/>
    </location>
    <ligand>
        <name>S-adenosyl-L-methionine</name>
        <dbReference type="ChEBI" id="CHEBI:59789"/>
    </ligand>
</feature>
<evidence type="ECO:0000256" key="9">
    <source>
        <dbReference type="ARBA" id="ARBA00023128"/>
    </source>
</evidence>
<dbReference type="SMART" id="SM00650">
    <property type="entry name" value="rADc"/>
    <property type="match status" value="1"/>
</dbReference>
<dbReference type="EMBL" id="DS235863">
    <property type="protein sequence ID" value="EEB19307.1"/>
    <property type="molecule type" value="Genomic_DNA"/>
</dbReference>
<evidence type="ECO:0000256" key="6">
    <source>
        <dbReference type="ARBA" id="ARBA00022884"/>
    </source>
</evidence>
<dbReference type="PANTHER" id="PTHR11727:SF17">
    <property type="entry name" value="DIMETHYLADENOSINE TRANSFERASE 1, MITOCHONDRIAL"/>
    <property type="match status" value="1"/>
</dbReference>
<dbReference type="GO" id="GO:0034246">
    <property type="term" value="F:mitochondrial transcription factor activity"/>
    <property type="evidence" value="ECO:0007669"/>
    <property type="project" value="TreeGrafter"/>
</dbReference>
<evidence type="ECO:0000256" key="5">
    <source>
        <dbReference type="ARBA" id="ARBA00022691"/>
    </source>
</evidence>
<dbReference type="GO" id="GO:0006391">
    <property type="term" value="P:transcription initiation at mitochondrial promoter"/>
    <property type="evidence" value="ECO:0007669"/>
    <property type="project" value="TreeGrafter"/>
</dbReference>
<dbReference type="InterPro" id="IPR001737">
    <property type="entry name" value="KsgA/Erm"/>
</dbReference>
<reference evidence="14" key="2">
    <citation type="submission" date="2007-04" db="EMBL/GenBank/DDBJ databases">
        <title>The genome of the human body louse.</title>
        <authorList>
            <consortium name="The Human Body Louse Genome Consortium"/>
            <person name="Kirkness E."/>
            <person name="Walenz B."/>
            <person name="Hass B."/>
            <person name="Bruggner R."/>
            <person name="Strausberg R."/>
        </authorList>
    </citation>
    <scope>NUCLEOTIDE SEQUENCE</scope>
    <source>
        <strain evidence="14">USDA</strain>
    </source>
</reference>
<dbReference type="FunCoup" id="E0W102">
    <property type="interactions" value="372"/>
</dbReference>
<sequence>MSVTISPLPTIRELLKLYQVHALKRLSQNFLLNLRITDRIVKAAGKIKDGEVCEVGPGPGAITRSILMRNPQKVVVIEKDQRFEPMLENLETSSYCDFKIIYADIMDYDLSKLFDESLKKNWNDVTPNIHLIGNLPFNVSTPLIVRWLNDISLRRNAWSLGRVKMTLTFQEEVAERIIGIPGSKNRCRLSVMCQNWCDVHLKFKIPGTAFLPKPKVDVGVVHFEPLIEPFIKMDFEIVEKVLRIMFNYRQKYCNRAVANLFPKELSDKLSVELFQRSELNPKLRSYQMTMDDWNRLCLAYKFICDRDPRLYSYDHRGPKNSREFNWKNSEEDRKKEKIRGRWKRKYTTMS</sequence>
<evidence type="ECO:0000256" key="11">
    <source>
        <dbReference type="PROSITE-ProRule" id="PRU01026"/>
    </source>
</evidence>
<dbReference type="OrthoDB" id="16079at2759"/>
<feature type="binding site" evidence="11">
    <location>
        <position position="134"/>
    </location>
    <ligand>
        <name>S-adenosyl-L-methionine</name>
        <dbReference type="ChEBI" id="CHEBI:59789"/>
    </ligand>
</feature>
<evidence type="ECO:0000256" key="2">
    <source>
        <dbReference type="ARBA" id="ARBA00022552"/>
    </source>
</evidence>
<dbReference type="FunFam" id="1.10.8.100:FF:000006">
    <property type="entry name" value="rRNA adenine N(6)-methyltransferase"/>
    <property type="match status" value="1"/>
</dbReference>
<dbReference type="PROSITE" id="PS51689">
    <property type="entry name" value="SAM_RNA_A_N6_MT"/>
    <property type="match status" value="1"/>
</dbReference>
<dbReference type="CTD" id="8234826"/>
<feature type="domain" description="Ribosomal RNA adenine methylase transferase N-terminal" evidence="13">
    <location>
        <begin position="36"/>
        <end position="227"/>
    </location>
</feature>
<dbReference type="EMBL" id="AAZO01006874">
    <property type="status" value="NOT_ANNOTATED_CDS"/>
    <property type="molecule type" value="Genomic_DNA"/>
</dbReference>